<feature type="non-terminal residue" evidence="3">
    <location>
        <position position="213"/>
    </location>
</feature>
<name>X1C1D3_9ZZZZ</name>
<dbReference type="InterPro" id="IPR050812">
    <property type="entry name" value="Preph/Arog_dehydrog"/>
</dbReference>
<dbReference type="GO" id="GO:0070403">
    <property type="term" value="F:NAD+ binding"/>
    <property type="evidence" value="ECO:0007669"/>
    <property type="project" value="InterPro"/>
</dbReference>
<dbReference type="GO" id="GO:0004665">
    <property type="term" value="F:prephenate dehydrogenase (NADP+) activity"/>
    <property type="evidence" value="ECO:0007669"/>
    <property type="project" value="InterPro"/>
</dbReference>
<comment type="caution">
    <text evidence="3">The sequence shown here is derived from an EMBL/GenBank/DDBJ whole genome shotgun (WGS) entry which is preliminary data.</text>
</comment>
<dbReference type="Pfam" id="PF02153">
    <property type="entry name" value="PDH_N"/>
    <property type="match status" value="1"/>
</dbReference>
<dbReference type="InterPro" id="IPR003099">
    <property type="entry name" value="Prephen_DH"/>
</dbReference>
<evidence type="ECO:0000256" key="1">
    <source>
        <dbReference type="ARBA" id="ARBA00023002"/>
    </source>
</evidence>
<dbReference type="PANTHER" id="PTHR21363">
    <property type="entry name" value="PREPHENATE DEHYDROGENASE"/>
    <property type="match status" value="1"/>
</dbReference>
<dbReference type="AlphaFoldDB" id="X1C1D3"/>
<sequence>MIGIIGFGRFGKLTARYLAEDFEVLVFNRTAKSTGIKEVGARASSLKNVCRQKIVIVCVPISTLKQVLVEIGPLLKKDAVVVDVCSVKVYPSQWMKALLPETVSILATHPIFGPDSASDSLTGRKIFLSRIRISKKQYQKIKSYLASKELVIIESTPEDHDEQIAISLALTHFIGRTLSEFSADRLNIDSEGYKRLLHILDVVEHDTWQLFYD</sequence>
<dbReference type="Gene3D" id="3.40.50.720">
    <property type="entry name" value="NAD(P)-binding Rossmann-like Domain"/>
    <property type="match status" value="1"/>
</dbReference>
<dbReference type="InterPro" id="IPR036291">
    <property type="entry name" value="NAD(P)-bd_dom_sf"/>
</dbReference>
<accession>X1C1D3</accession>
<dbReference type="PANTHER" id="PTHR21363:SF0">
    <property type="entry name" value="PREPHENATE DEHYDROGENASE [NADP(+)]"/>
    <property type="match status" value="1"/>
</dbReference>
<reference evidence="3" key="1">
    <citation type="journal article" date="2014" name="Front. Microbiol.">
        <title>High frequency of phylogenetically diverse reductive dehalogenase-homologous genes in deep subseafloor sedimentary metagenomes.</title>
        <authorList>
            <person name="Kawai M."/>
            <person name="Futagami T."/>
            <person name="Toyoda A."/>
            <person name="Takaki Y."/>
            <person name="Nishi S."/>
            <person name="Hori S."/>
            <person name="Arai W."/>
            <person name="Tsubouchi T."/>
            <person name="Morono Y."/>
            <person name="Uchiyama I."/>
            <person name="Ito T."/>
            <person name="Fujiyama A."/>
            <person name="Inagaki F."/>
            <person name="Takami H."/>
        </authorList>
    </citation>
    <scope>NUCLEOTIDE SEQUENCE</scope>
    <source>
        <strain evidence="3">Expedition CK06-06</strain>
    </source>
</reference>
<evidence type="ECO:0000313" key="3">
    <source>
        <dbReference type="EMBL" id="GAG90263.1"/>
    </source>
</evidence>
<dbReference type="PROSITE" id="PS51176">
    <property type="entry name" value="PDH_ADH"/>
    <property type="match status" value="1"/>
</dbReference>
<dbReference type="InterPro" id="IPR046826">
    <property type="entry name" value="PDH_N"/>
</dbReference>
<dbReference type="SUPFAM" id="SSF51735">
    <property type="entry name" value="NAD(P)-binding Rossmann-fold domains"/>
    <property type="match status" value="1"/>
</dbReference>
<keyword evidence="1" id="KW-0560">Oxidoreductase</keyword>
<protein>
    <recommendedName>
        <fullName evidence="2">Prephenate/arogenate dehydrogenase domain-containing protein</fullName>
    </recommendedName>
</protein>
<proteinExistence type="predicted"/>
<dbReference type="GO" id="GO:0006571">
    <property type="term" value="P:tyrosine biosynthetic process"/>
    <property type="evidence" value="ECO:0007669"/>
    <property type="project" value="InterPro"/>
</dbReference>
<dbReference type="GO" id="GO:0008977">
    <property type="term" value="F:prephenate dehydrogenase (NAD+) activity"/>
    <property type="evidence" value="ECO:0007669"/>
    <property type="project" value="InterPro"/>
</dbReference>
<dbReference type="EMBL" id="BART01027049">
    <property type="protein sequence ID" value="GAG90263.1"/>
    <property type="molecule type" value="Genomic_DNA"/>
</dbReference>
<gene>
    <name evidence="3" type="ORF">S01H4_48056</name>
</gene>
<evidence type="ECO:0000259" key="2">
    <source>
        <dbReference type="PROSITE" id="PS51176"/>
    </source>
</evidence>
<organism evidence="3">
    <name type="scientific">marine sediment metagenome</name>
    <dbReference type="NCBI Taxonomy" id="412755"/>
    <lineage>
        <taxon>unclassified sequences</taxon>
        <taxon>metagenomes</taxon>
        <taxon>ecological metagenomes</taxon>
    </lineage>
</organism>
<feature type="domain" description="Prephenate/arogenate dehydrogenase" evidence="2">
    <location>
        <begin position="1"/>
        <end position="213"/>
    </location>
</feature>